<sequence length="148" mass="15990">MVLFVLFTGATTGRLRRLLGGVVSARRSHPTAWWILSGVLEKLSSPEDSEVATESRVPGGRPEDDATQLRVPVQPLDLGRLLGYNTFIAHFDNASARLHLRAGRLPSRSSLSSSASSSSCGEAERATLPRGERRDDGSRSCRTTTTPT</sequence>
<feature type="region of interest" description="Disordered" evidence="1">
    <location>
        <begin position="105"/>
        <end position="148"/>
    </location>
</feature>
<evidence type="ECO:0000313" key="2">
    <source>
        <dbReference type="EMBL" id="KAH7963439.1"/>
    </source>
</evidence>
<proteinExistence type="predicted"/>
<reference evidence="2" key="2">
    <citation type="submission" date="2021-09" db="EMBL/GenBank/DDBJ databases">
        <authorList>
            <person name="Jia N."/>
            <person name="Wang J."/>
            <person name="Shi W."/>
            <person name="Du L."/>
            <person name="Sun Y."/>
            <person name="Zhan W."/>
            <person name="Jiang J."/>
            <person name="Wang Q."/>
            <person name="Zhang B."/>
            <person name="Ji P."/>
            <person name="Sakyi L.B."/>
            <person name="Cui X."/>
            <person name="Yuan T."/>
            <person name="Jiang B."/>
            <person name="Yang W."/>
            <person name="Lam T.T.-Y."/>
            <person name="Chang Q."/>
            <person name="Ding S."/>
            <person name="Wang X."/>
            <person name="Zhu J."/>
            <person name="Ruan X."/>
            <person name="Zhao L."/>
            <person name="Wei J."/>
            <person name="Que T."/>
            <person name="Du C."/>
            <person name="Cheng J."/>
            <person name="Dai P."/>
            <person name="Han X."/>
            <person name="Huang E."/>
            <person name="Gao Y."/>
            <person name="Liu J."/>
            <person name="Shao H."/>
            <person name="Ye R."/>
            <person name="Li L."/>
            <person name="Wei W."/>
            <person name="Wang X."/>
            <person name="Wang C."/>
            <person name="Huo Q."/>
            <person name="Li W."/>
            <person name="Guo W."/>
            <person name="Chen H."/>
            <person name="Chen S."/>
            <person name="Zhou L."/>
            <person name="Zhou L."/>
            <person name="Ni X."/>
            <person name="Tian J."/>
            <person name="Zhou Y."/>
            <person name="Sheng Y."/>
            <person name="Liu T."/>
            <person name="Pan Y."/>
            <person name="Xia L."/>
            <person name="Li J."/>
            <person name="Zhao F."/>
            <person name="Cao W."/>
        </authorList>
    </citation>
    <scope>NUCLEOTIDE SEQUENCE</scope>
    <source>
        <strain evidence="2">Rsan-2018</strain>
        <tissue evidence="2">Larvae</tissue>
    </source>
</reference>
<evidence type="ECO:0000256" key="1">
    <source>
        <dbReference type="SAM" id="MobiDB-lite"/>
    </source>
</evidence>
<feature type="compositionally biased region" description="Basic and acidic residues" evidence="1">
    <location>
        <begin position="122"/>
        <end position="139"/>
    </location>
</feature>
<dbReference type="AlphaFoldDB" id="A0A9D4Q2S6"/>
<accession>A0A9D4Q2S6</accession>
<keyword evidence="3" id="KW-1185">Reference proteome</keyword>
<reference evidence="2" key="1">
    <citation type="journal article" date="2020" name="Cell">
        <title>Large-Scale Comparative Analyses of Tick Genomes Elucidate Their Genetic Diversity and Vector Capacities.</title>
        <authorList>
            <consortium name="Tick Genome and Microbiome Consortium (TIGMIC)"/>
            <person name="Jia N."/>
            <person name="Wang J."/>
            <person name="Shi W."/>
            <person name="Du L."/>
            <person name="Sun Y."/>
            <person name="Zhan W."/>
            <person name="Jiang J.F."/>
            <person name="Wang Q."/>
            <person name="Zhang B."/>
            <person name="Ji P."/>
            <person name="Bell-Sakyi L."/>
            <person name="Cui X.M."/>
            <person name="Yuan T.T."/>
            <person name="Jiang B.G."/>
            <person name="Yang W.F."/>
            <person name="Lam T.T."/>
            <person name="Chang Q.C."/>
            <person name="Ding S.J."/>
            <person name="Wang X.J."/>
            <person name="Zhu J.G."/>
            <person name="Ruan X.D."/>
            <person name="Zhao L."/>
            <person name="Wei J.T."/>
            <person name="Ye R.Z."/>
            <person name="Que T.C."/>
            <person name="Du C.H."/>
            <person name="Zhou Y.H."/>
            <person name="Cheng J.X."/>
            <person name="Dai P.F."/>
            <person name="Guo W.B."/>
            <person name="Han X.H."/>
            <person name="Huang E.J."/>
            <person name="Li L.F."/>
            <person name="Wei W."/>
            <person name="Gao Y.C."/>
            <person name="Liu J.Z."/>
            <person name="Shao H.Z."/>
            <person name="Wang X."/>
            <person name="Wang C.C."/>
            <person name="Yang T.C."/>
            <person name="Huo Q.B."/>
            <person name="Li W."/>
            <person name="Chen H.Y."/>
            <person name="Chen S.E."/>
            <person name="Zhou L.G."/>
            <person name="Ni X.B."/>
            <person name="Tian J.H."/>
            <person name="Sheng Y."/>
            <person name="Liu T."/>
            <person name="Pan Y.S."/>
            <person name="Xia L.Y."/>
            <person name="Li J."/>
            <person name="Zhao F."/>
            <person name="Cao W.C."/>
        </authorList>
    </citation>
    <scope>NUCLEOTIDE SEQUENCE</scope>
    <source>
        <strain evidence="2">Rsan-2018</strain>
    </source>
</reference>
<dbReference type="EMBL" id="JABSTV010001249">
    <property type="protein sequence ID" value="KAH7963439.1"/>
    <property type="molecule type" value="Genomic_DNA"/>
</dbReference>
<dbReference type="Proteomes" id="UP000821837">
    <property type="component" value="Chromosome 3"/>
</dbReference>
<name>A0A9D4Q2S6_RHISA</name>
<protein>
    <submittedName>
        <fullName evidence="2">Uncharacterized protein</fullName>
    </submittedName>
</protein>
<comment type="caution">
    <text evidence="2">The sequence shown here is derived from an EMBL/GenBank/DDBJ whole genome shotgun (WGS) entry which is preliminary data.</text>
</comment>
<evidence type="ECO:0000313" key="3">
    <source>
        <dbReference type="Proteomes" id="UP000821837"/>
    </source>
</evidence>
<feature type="region of interest" description="Disordered" evidence="1">
    <location>
        <begin position="46"/>
        <end position="70"/>
    </location>
</feature>
<organism evidence="2 3">
    <name type="scientific">Rhipicephalus sanguineus</name>
    <name type="common">Brown dog tick</name>
    <name type="synonym">Ixodes sanguineus</name>
    <dbReference type="NCBI Taxonomy" id="34632"/>
    <lineage>
        <taxon>Eukaryota</taxon>
        <taxon>Metazoa</taxon>
        <taxon>Ecdysozoa</taxon>
        <taxon>Arthropoda</taxon>
        <taxon>Chelicerata</taxon>
        <taxon>Arachnida</taxon>
        <taxon>Acari</taxon>
        <taxon>Parasitiformes</taxon>
        <taxon>Ixodida</taxon>
        <taxon>Ixodoidea</taxon>
        <taxon>Ixodidae</taxon>
        <taxon>Rhipicephalinae</taxon>
        <taxon>Rhipicephalus</taxon>
        <taxon>Rhipicephalus</taxon>
    </lineage>
</organism>
<gene>
    <name evidence="2" type="ORF">HPB52_021205</name>
</gene>
<feature type="compositionally biased region" description="Low complexity" evidence="1">
    <location>
        <begin position="107"/>
        <end position="119"/>
    </location>
</feature>